<evidence type="ECO:0000256" key="1">
    <source>
        <dbReference type="SAM" id="SignalP"/>
    </source>
</evidence>
<dbReference type="Pfam" id="PF13180">
    <property type="entry name" value="PDZ_2"/>
    <property type="match status" value="1"/>
</dbReference>
<reference evidence="3 4" key="1">
    <citation type="submission" date="2019-01" db="EMBL/GenBank/DDBJ databases">
        <title>Lacunisphaera sp. strain TWA-58.</title>
        <authorList>
            <person name="Chen W.-M."/>
        </authorList>
    </citation>
    <scope>NUCLEOTIDE SEQUENCE [LARGE SCALE GENOMIC DNA]</scope>
    <source>
        <strain evidence="3 4">TWA-58</strain>
    </source>
</reference>
<dbReference type="CDD" id="cd06779">
    <property type="entry name" value="cpPDZ_Deg_HtrA-like"/>
    <property type="match status" value="1"/>
</dbReference>
<feature type="chain" id="PRO_5020505467" evidence="1">
    <location>
        <begin position="24"/>
        <end position="350"/>
    </location>
</feature>
<keyword evidence="4" id="KW-1185">Reference proteome</keyword>
<dbReference type="EMBL" id="SDHX01000002">
    <property type="protein sequence ID" value="RXK53195.1"/>
    <property type="molecule type" value="Genomic_DNA"/>
</dbReference>
<dbReference type="InterPro" id="IPR036034">
    <property type="entry name" value="PDZ_sf"/>
</dbReference>
<dbReference type="Gene3D" id="2.30.42.10">
    <property type="match status" value="1"/>
</dbReference>
<dbReference type="Proteomes" id="UP000290218">
    <property type="component" value="Unassembled WGS sequence"/>
</dbReference>
<evidence type="ECO:0000313" key="4">
    <source>
        <dbReference type="Proteomes" id="UP000290218"/>
    </source>
</evidence>
<evidence type="ECO:0000259" key="2">
    <source>
        <dbReference type="PROSITE" id="PS50106"/>
    </source>
</evidence>
<proteinExistence type="predicted"/>
<feature type="domain" description="PDZ" evidence="2">
    <location>
        <begin position="44"/>
        <end position="142"/>
    </location>
</feature>
<gene>
    <name evidence="3" type="ORF">ESB00_15975</name>
</gene>
<accession>A0A4Q1C4I8</accession>
<dbReference type="RefSeq" id="WP_129048784.1">
    <property type="nucleotide sequence ID" value="NZ_SDHX01000002.1"/>
</dbReference>
<dbReference type="AlphaFoldDB" id="A0A4Q1C4I8"/>
<name>A0A4Q1C4I8_9BACT</name>
<dbReference type="SMART" id="SM00228">
    <property type="entry name" value="PDZ"/>
    <property type="match status" value="1"/>
</dbReference>
<dbReference type="SUPFAM" id="SSF50156">
    <property type="entry name" value="PDZ domain-like"/>
    <property type="match status" value="1"/>
</dbReference>
<feature type="signal peptide" evidence="1">
    <location>
        <begin position="1"/>
        <end position="23"/>
    </location>
</feature>
<comment type="caution">
    <text evidence="3">The sequence shown here is derived from an EMBL/GenBank/DDBJ whole genome shotgun (WGS) entry which is preliminary data.</text>
</comment>
<protein>
    <submittedName>
        <fullName evidence="3">PDZ domain-containing protein</fullName>
    </submittedName>
</protein>
<organism evidence="3 4">
    <name type="scientific">Oleiharenicola lentus</name>
    <dbReference type="NCBI Taxonomy" id="2508720"/>
    <lineage>
        <taxon>Bacteria</taxon>
        <taxon>Pseudomonadati</taxon>
        <taxon>Verrucomicrobiota</taxon>
        <taxon>Opitutia</taxon>
        <taxon>Opitutales</taxon>
        <taxon>Opitutaceae</taxon>
        <taxon>Oleiharenicola</taxon>
    </lineage>
</organism>
<dbReference type="PROSITE" id="PS50106">
    <property type="entry name" value="PDZ"/>
    <property type="match status" value="1"/>
</dbReference>
<keyword evidence="1" id="KW-0732">Signal</keyword>
<dbReference type="InterPro" id="IPR001478">
    <property type="entry name" value="PDZ"/>
</dbReference>
<sequence length="350" mass="36912">MKNPIVTRLLPVLLLATATSAFAEPEIKKEIVVRHHAAKGDGPHLAFKMDGPGQAEMEKVAYLGVETAPVDPTVAAQLGLPKGTGIVVRRVAEGSPAASLLQEHDVLTKLDDQILVNMAQLTVLVRNHKAGDEVKLTYIRNGKESTAKAKLAEREVPKLAWEGAPGDRAVQVFGHALPGGEGPNVMAFSRSMPGGPAGAGAMGVPPGDPADVMRVIGGDRMHWFAQPRVHVLRRAGGAGSTILDLTAGNFVFSDDAGSVEVNATEGKRELTVKDKDGKVTFQGPINNPEEHAKLPAEVKARIDSIGGAEFGGEPGSINIETKILNPARKIRFELPAGDDVSATEPGMRTL</sequence>
<dbReference type="OrthoDB" id="194024at2"/>
<evidence type="ECO:0000313" key="3">
    <source>
        <dbReference type="EMBL" id="RXK53195.1"/>
    </source>
</evidence>